<evidence type="ECO:0000313" key="3">
    <source>
        <dbReference type="Proteomes" id="UP000672602"/>
    </source>
</evidence>
<gene>
    <name evidence="2" type="ORF">KAJ83_13045</name>
</gene>
<dbReference type="AlphaFoldDB" id="A0A8J7S3C3"/>
<feature type="region of interest" description="Disordered" evidence="1">
    <location>
        <begin position="1"/>
        <end position="55"/>
    </location>
</feature>
<dbReference type="Proteomes" id="UP000672602">
    <property type="component" value="Unassembled WGS sequence"/>
</dbReference>
<dbReference type="RefSeq" id="WP_210682533.1">
    <property type="nucleotide sequence ID" value="NZ_JAGMWN010000006.1"/>
</dbReference>
<evidence type="ECO:0000256" key="1">
    <source>
        <dbReference type="SAM" id="MobiDB-lite"/>
    </source>
</evidence>
<sequence>MRGETMLGETMLGETLPGEITPGAPGNECGERIRAGSADSSPRARWRNGVTGPAA</sequence>
<comment type="caution">
    <text evidence="2">The sequence shown here is derived from an EMBL/GenBank/DDBJ whole genome shotgun (WGS) entry which is preliminary data.</text>
</comment>
<dbReference type="EMBL" id="JAGMWN010000006">
    <property type="protein sequence ID" value="MBP5857939.1"/>
    <property type="molecule type" value="Genomic_DNA"/>
</dbReference>
<name>A0A8J7S3C3_9PROT</name>
<reference evidence="2" key="1">
    <citation type="submission" date="2021-04" db="EMBL/GenBank/DDBJ databases">
        <authorList>
            <person name="Zhang D.-C."/>
        </authorList>
    </citation>
    <scope>NUCLEOTIDE SEQUENCE</scope>
    <source>
        <strain evidence="2">CGMCC 1.15697</strain>
    </source>
</reference>
<protein>
    <submittedName>
        <fullName evidence="2">Uncharacterized protein</fullName>
    </submittedName>
</protein>
<proteinExistence type="predicted"/>
<keyword evidence="3" id="KW-1185">Reference proteome</keyword>
<evidence type="ECO:0000313" key="2">
    <source>
        <dbReference type="EMBL" id="MBP5857939.1"/>
    </source>
</evidence>
<accession>A0A8J7S3C3</accession>
<organism evidence="2 3">
    <name type="scientific">Marivibrio halodurans</name>
    <dbReference type="NCBI Taxonomy" id="2039722"/>
    <lineage>
        <taxon>Bacteria</taxon>
        <taxon>Pseudomonadati</taxon>
        <taxon>Pseudomonadota</taxon>
        <taxon>Alphaproteobacteria</taxon>
        <taxon>Rhodospirillales</taxon>
        <taxon>Rhodospirillaceae</taxon>
        <taxon>Marivibrio</taxon>
    </lineage>
</organism>